<dbReference type="RefSeq" id="XP_028607204.1">
    <property type="nucleotide sequence ID" value="XM_028751371.1"/>
</dbReference>
<dbReference type="Proteomes" id="UP000472272">
    <property type="component" value="Chromosome 12"/>
</dbReference>
<dbReference type="Ensembl" id="ENSPMRT00000035520.1">
    <property type="protein sequence ID" value="ENSPMRP00000033482.1"/>
    <property type="gene ID" value="ENSPMRG00000021707.1"/>
</dbReference>
<gene>
    <name evidence="6" type="primary">ZCWPW2</name>
</gene>
<organism evidence="6 7">
    <name type="scientific">Podarcis muralis</name>
    <name type="common">Wall lizard</name>
    <name type="synonym">Lacerta muralis</name>
    <dbReference type="NCBI Taxonomy" id="64176"/>
    <lineage>
        <taxon>Eukaryota</taxon>
        <taxon>Metazoa</taxon>
        <taxon>Chordata</taxon>
        <taxon>Craniata</taxon>
        <taxon>Vertebrata</taxon>
        <taxon>Euteleostomi</taxon>
        <taxon>Lepidosauria</taxon>
        <taxon>Squamata</taxon>
        <taxon>Bifurcata</taxon>
        <taxon>Unidentata</taxon>
        <taxon>Episquamata</taxon>
        <taxon>Laterata</taxon>
        <taxon>Lacertibaenia</taxon>
        <taxon>Lacertidae</taxon>
        <taxon>Podarcis</taxon>
    </lineage>
</organism>
<reference evidence="6" key="3">
    <citation type="submission" date="2025-09" db="UniProtKB">
        <authorList>
            <consortium name="Ensembl"/>
        </authorList>
    </citation>
    <scope>IDENTIFICATION</scope>
</reference>
<dbReference type="PROSITE" id="PS50812">
    <property type="entry name" value="PWWP"/>
    <property type="match status" value="1"/>
</dbReference>
<evidence type="ECO:0000256" key="3">
    <source>
        <dbReference type="ARBA" id="ARBA00022833"/>
    </source>
</evidence>
<dbReference type="PANTHER" id="PTHR15999:SF6">
    <property type="entry name" value="ZINC FINGER CW-TYPE PWWP DOMAIN PROTEIN 2"/>
    <property type="match status" value="1"/>
</dbReference>
<dbReference type="InterPro" id="IPR042778">
    <property type="entry name" value="ZCWPW1/ZCWPW2"/>
</dbReference>
<dbReference type="CDD" id="cd20146">
    <property type="entry name" value="PWWP_ZCWPW2"/>
    <property type="match status" value="1"/>
</dbReference>
<feature type="domain" description="CW-type" evidence="5">
    <location>
        <begin position="9"/>
        <end position="64"/>
    </location>
</feature>
<dbReference type="InterPro" id="IPR000313">
    <property type="entry name" value="PWWP_dom"/>
</dbReference>
<dbReference type="GeneID" id="114607827"/>
<evidence type="ECO:0000259" key="5">
    <source>
        <dbReference type="PROSITE" id="PS51050"/>
    </source>
</evidence>
<dbReference type="RefSeq" id="XP_028607207.1">
    <property type="nucleotide sequence ID" value="XM_028751374.1"/>
</dbReference>
<evidence type="ECO:0000256" key="1">
    <source>
        <dbReference type="ARBA" id="ARBA00022723"/>
    </source>
</evidence>
<evidence type="ECO:0000259" key="4">
    <source>
        <dbReference type="PROSITE" id="PS50812"/>
    </source>
</evidence>
<dbReference type="InterPro" id="IPR011124">
    <property type="entry name" value="Znf_CW"/>
</dbReference>
<feature type="domain" description="PWWP" evidence="4">
    <location>
        <begin position="83"/>
        <end position="147"/>
    </location>
</feature>
<dbReference type="OrthoDB" id="757982at2759"/>
<dbReference type="AlphaFoldDB" id="A0A670KFA3"/>
<evidence type="ECO:0000313" key="6">
    <source>
        <dbReference type="Ensembl" id="ENSPMRP00000033482.1"/>
    </source>
</evidence>
<dbReference type="PANTHER" id="PTHR15999">
    <property type="entry name" value="ZINC FINGER CW-TYPE PWWP DOMAIN PROTEIN 1"/>
    <property type="match status" value="1"/>
</dbReference>
<keyword evidence="3" id="KW-0862">Zinc</keyword>
<dbReference type="OMA" id="HSRSWID"/>
<dbReference type="Pfam" id="PF00855">
    <property type="entry name" value="PWWP"/>
    <property type="match status" value="1"/>
</dbReference>
<name>A0A670KFA3_PODMU</name>
<dbReference type="RefSeq" id="XP_028607206.1">
    <property type="nucleotide sequence ID" value="XM_028751373.1"/>
</dbReference>
<evidence type="ECO:0000256" key="2">
    <source>
        <dbReference type="ARBA" id="ARBA00022771"/>
    </source>
</evidence>
<dbReference type="Pfam" id="PF07496">
    <property type="entry name" value="zf-CW"/>
    <property type="match status" value="1"/>
</dbReference>
<evidence type="ECO:0000313" key="7">
    <source>
        <dbReference type="Proteomes" id="UP000472272"/>
    </source>
</evidence>
<dbReference type="GO" id="GO:0005634">
    <property type="term" value="C:nucleus"/>
    <property type="evidence" value="ECO:0007669"/>
    <property type="project" value="TreeGrafter"/>
</dbReference>
<dbReference type="CTD" id="152098"/>
<dbReference type="SUPFAM" id="SSF63748">
    <property type="entry name" value="Tudor/PWWP/MBT"/>
    <property type="match status" value="1"/>
</dbReference>
<protein>
    <submittedName>
        <fullName evidence="6">Zinc finger CW-type and PWWP domain containing 2</fullName>
    </submittedName>
</protein>
<dbReference type="GO" id="GO:0140002">
    <property type="term" value="F:histone H3K4me3 reader activity"/>
    <property type="evidence" value="ECO:0007669"/>
    <property type="project" value="Ensembl"/>
</dbReference>
<sequence>MDSITEHNFYLDKVWVQCENSSCLKWRLLSHDDATHIAPNEPWYCYMNPDPWFNSCSVSEEHFPEESQFQKHGLKYVYSKLPLGSLVLVKMYRWPRWPAILCPDPTNGQYVTYDSDGDVESHHVEFLGKPHSRSWAAIKYISVYPSSFKANVYKKAKVWYESALEEANKLLACSAQQRLEMCYLSKKDAVKNKEAETKSNMITCRKNTRTWTKTCGRESSSTIGRKKRKITLRSSFEIVGSEDVLSDENLGVSETEMILKELDHILKHVAAPSYSSLASFVDGENNNGREEVANFCLEYTEKRPMEINAQEDCIIIDGKAFKAGECIESITDRFKEIESLMAEFQDSL</sequence>
<accession>A0A670KFA3</accession>
<keyword evidence="1" id="KW-0479">Metal-binding</keyword>
<keyword evidence="7" id="KW-1185">Reference proteome</keyword>
<dbReference type="PROSITE" id="PS51050">
    <property type="entry name" value="ZF_CW"/>
    <property type="match status" value="1"/>
</dbReference>
<proteinExistence type="predicted"/>
<dbReference type="Gene3D" id="2.30.30.140">
    <property type="match status" value="1"/>
</dbReference>
<dbReference type="Gene3D" id="3.30.40.100">
    <property type="match status" value="1"/>
</dbReference>
<reference evidence="6" key="2">
    <citation type="submission" date="2025-08" db="UniProtKB">
        <authorList>
            <consortium name="Ensembl"/>
        </authorList>
    </citation>
    <scope>IDENTIFICATION</scope>
</reference>
<keyword evidence="2" id="KW-0863">Zinc-finger</keyword>
<dbReference type="GO" id="GO:0008270">
    <property type="term" value="F:zinc ion binding"/>
    <property type="evidence" value="ECO:0007669"/>
    <property type="project" value="UniProtKB-KW"/>
</dbReference>
<dbReference type="KEGG" id="pmua:114607827"/>
<reference evidence="6 7" key="1">
    <citation type="journal article" date="2019" name="Proc. Natl. Acad. Sci. U.S.A.">
        <title>Regulatory changes in pterin and carotenoid genes underlie balanced color polymorphisms in the wall lizard.</title>
        <authorList>
            <person name="Andrade P."/>
            <person name="Pinho C."/>
            <person name="Perez I de Lanuza G."/>
            <person name="Afonso S."/>
            <person name="Brejcha J."/>
            <person name="Rubin C.J."/>
            <person name="Wallerman O."/>
            <person name="Pereira P."/>
            <person name="Sabatino S.J."/>
            <person name="Bellati A."/>
            <person name="Pellitteri-Rosa D."/>
            <person name="Bosakova Z."/>
            <person name="Bunikis I."/>
            <person name="Carretero M.A."/>
            <person name="Feiner N."/>
            <person name="Marsik P."/>
            <person name="Pauperio F."/>
            <person name="Salvi D."/>
            <person name="Soler L."/>
            <person name="While G.M."/>
            <person name="Uller T."/>
            <person name="Font E."/>
            <person name="Andersson L."/>
            <person name="Carneiro M."/>
        </authorList>
    </citation>
    <scope>NUCLEOTIDE SEQUENCE</scope>
</reference>
<dbReference type="GeneTree" id="ENSGT00560000077278"/>